<organism evidence="2 3">
    <name type="scientific">Araneus ventricosus</name>
    <name type="common">Orbweaver spider</name>
    <name type="synonym">Epeira ventricosa</name>
    <dbReference type="NCBI Taxonomy" id="182803"/>
    <lineage>
        <taxon>Eukaryota</taxon>
        <taxon>Metazoa</taxon>
        <taxon>Ecdysozoa</taxon>
        <taxon>Arthropoda</taxon>
        <taxon>Chelicerata</taxon>
        <taxon>Arachnida</taxon>
        <taxon>Araneae</taxon>
        <taxon>Araneomorphae</taxon>
        <taxon>Entelegynae</taxon>
        <taxon>Araneoidea</taxon>
        <taxon>Araneidae</taxon>
        <taxon>Araneus</taxon>
    </lineage>
</organism>
<sequence length="97" mass="10945">MDQGVLHSELRESELCLSLCNSDSEGNSDYPENSVNTLDIPNATTNNEKRNRRLRYGFATALMEFPVYTYGGKVGGSTNNVKEQREKIYYVGEENKS</sequence>
<evidence type="ECO:0000313" key="2">
    <source>
        <dbReference type="EMBL" id="GBN58186.1"/>
    </source>
</evidence>
<dbReference type="EMBL" id="BGPR01012887">
    <property type="protein sequence ID" value="GBN58186.1"/>
    <property type="molecule type" value="Genomic_DNA"/>
</dbReference>
<feature type="compositionally biased region" description="Polar residues" evidence="1">
    <location>
        <begin position="30"/>
        <end position="45"/>
    </location>
</feature>
<evidence type="ECO:0000313" key="3">
    <source>
        <dbReference type="Proteomes" id="UP000499080"/>
    </source>
</evidence>
<name>A0A4Y2Q7B8_ARAVE</name>
<proteinExistence type="predicted"/>
<keyword evidence="3" id="KW-1185">Reference proteome</keyword>
<comment type="caution">
    <text evidence="2">The sequence shown here is derived from an EMBL/GenBank/DDBJ whole genome shotgun (WGS) entry which is preliminary data.</text>
</comment>
<dbReference type="Proteomes" id="UP000499080">
    <property type="component" value="Unassembled WGS sequence"/>
</dbReference>
<reference evidence="2 3" key="1">
    <citation type="journal article" date="2019" name="Sci. Rep.">
        <title>Orb-weaving spider Araneus ventricosus genome elucidates the spidroin gene catalogue.</title>
        <authorList>
            <person name="Kono N."/>
            <person name="Nakamura H."/>
            <person name="Ohtoshi R."/>
            <person name="Moran D.A.P."/>
            <person name="Shinohara A."/>
            <person name="Yoshida Y."/>
            <person name="Fujiwara M."/>
            <person name="Mori M."/>
            <person name="Tomita M."/>
            <person name="Arakawa K."/>
        </authorList>
    </citation>
    <scope>NUCLEOTIDE SEQUENCE [LARGE SCALE GENOMIC DNA]</scope>
</reference>
<gene>
    <name evidence="2" type="ORF">AVEN_77857_1</name>
</gene>
<accession>A0A4Y2Q7B8</accession>
<dbReference type="AlphaFoldDB" id="A0A4Y2Q7B8"/>
<feature type="region of interest" description="Disordered" evidence="1">
    <location>
        <begin position="22"/>
        <end position="45"/>
    </location>
</feature>
<protein>
    <submittedName>
        <fullName evidence="2">Uncharacterized protein</fullName>
    </submittedName>
</protein>
<evidence type="ECO:0000256" key="1">
    <source>
        <dbReference type="SAM" id="MobiDB-lite"/>
    </source>
</evidence>